<dbReference type="Proteomes" id="UP000708208">
    <property type="component" value="Unassembled WGS sequence"/>
</dbReference>
<evidence type="ECO:0000313" key="4">
    <source>
        <dbReference type="Proteomes" id="UP000708208"/>
    </source>
</evidence>
<proteinExistence type="predicted"/>
<feature type="signal peptide" evidence="2">
    <location>
        <begin position="1"/>
        <end position="25"/>
    </location>
</feature>
<evidence type="ECO:0000256" key="2">
    <source>
        <dbReference type="SAM" id="SignalP"/>
    </source>
</evidence>
<accession>A0A8J2LQG8</accession>
<evidence type="ECO:0000256" key="1">
    <source>
        <dbReference type="SAM" id="MobiDB-lite"/>
    </source>
</evidence>
<gene>
    <name evidence="3" type="ORF">AFUS01_LOCUS46159</name>
</gene>
<keyword evidence="2" id="KW-0732">Signal</keyword>
<feature type="region of interest" description="Disordered" evidence="1">
    <location>
        <begin position="378"/>
        <end position="401"/>
    </location>
</feature>
<dbReference type="AlphaFoldDB" id="A0A8J2LQG8"/>
<feature type="chain" id="PRO_5035236123" evidence="2">
    <location>
        <begin position="26"/>
        <end position="441"/>
    </location>
</feature>
<dbReference type="OrthoDB" id="6372889at2759"/>
<protein>
    <submittedName>
        <fullName evidence="3">Uncharacterized protein</fullName>
    </submittedName>
</protein>
<name>A0A8J2LQG8_9HEXA</name>
<organism evidence="3 4">
    <name type="scientific">Allacma fusca</name>
    <dbReference type="NCBI Taxonomy" id="39272"/>
    <lineage>
        <taxon>Eukaryota</taxon>
        <taxon>Metazoa</taxon>
        <taxon>Ecdysozoa</taxon>
        <taxon>Arthropoda</taxon>
        <taxon>Hexapoda</taxon>
        <taxon>Collembola</taxon>
        <taxon>Symphypleona</taxon>
        <taxon>Sminthuridae</taxon>
        <taxon>Allacma</taxon>
    </lineage>
</organism>
<evidence type="ECO:0000313" key="3">
    <source>
        <dbReference type="EMBL" id="CAG7836974.1"/>
    </source>
</evidence>
<dbReference type="EMBL" id="CAJVCH010571226">
    <property type="protein sequence ID" value="CAG7836974.1"/>
    <property type="molecule type" value="Genomic_DNA"/>
</dbReference>
<sequence length="441" mass="48759">MKDLPLRVTRVLVVVVVVFSSNVSSLLIPESGGGGGGGGSHRNLENVLTRLSSRLDVIALRIDHLDNRLGRFQASVNNRLDGIENSLTATKLRVDMMTEEVTRVDENLSRKWKNFEMKIDTSVTSLDNKYESKLNLVLREGRRIGDSLHGIFSSVEKRVTALVSSVNATLIQFMELSNTSLKALSSQSAAASLVPATGGVSTTAQPNSNLITNKVSNMFDDLIERSVRMENSIRESLSVSNATRREFQESFRSLMAFRARTTGSYHSPGGSNAAATAEATSMAILETLASTESMSTAISRRLNELTRSIEERFELVSMTLNGFFESCIRIQEGAPLIEEHIAELLDKILNSFENSTTCPDYKRLLDKLDTMDYKCDFPETTLTSPPPAPTLRPEDNKTSTNYEDIVRNSEHLAEEDKKLLWDSLFPLSNVNNASSSSYVPE</sequence>
<keyword evidence="4" id="KW-1185">Reference proteome</keyword>
<comment type="caution">
    <text evidence="3">The sequence shown here is derived from an EMBL/GenBank/DDBJ whole genome shotgun (WGS) entry which is preliminary data.</text>
</comment>
<reference evidence="3" key="1">
    <citation type="submission" date="2021-06" db="EMBL/GenBank/DDBJ databases">
        <authorList>
            <person name="Hodson N. C."/>
            <person name="Mongue J. A."/>
            <person name="Jaron S. K."/>
        </authorList>
    </citation>
    <scope>NUCLEOTIDE SEQUENCE</scope>
</reference>